<organism evidence="2 3">
    <name type="scientific">Ridgeia piscesae</name>
    <name type="common">Tubeworm</name>
    <dbReference type="NCBI Taxonomy" id="27915"/>
    <lineage>
        <taxon>Eukaryota</taxon>
        <taxon>Metazoa</taxon>
        <taxon>Spiralia</taxon>
        <taxon>Lophotrochozoa</taxon>
        <taxon>Annelida</taxon>
        <taxon>Polychaeta</taxon>
        <taxon>Sedentaria</taxon>
        <taxon>Canalipalpata</taxon>
        <taxon>Sabellida</taxon>
        <taxon>Siboglinidae</taxon>
        <taxon>Ridgeia</taxon>
    </lineage>
</organism>
<feature type="region of interest" description="Disordered" evidence="1">
    <location>
        <begin position="1"/>
        <end position="20"/>
    </location>
</feature>
<reference evidence="2" key="1">
    <citation type="journal article" date="2023" name="Mol. Biol. Evol.">
        <title>Third-Generation Sequencing Reveals the Adaptive Role of the Epigenome in Three Deep-Sea Polychaetes.</title>
        <authorList>
            <person name="Perez M."/>
            <person name="Aroh O."/>
            <person name="Sun Y."/>
            <person name="Lan Y."/>
            <person name="Juniper S.K."/>
            <person name="Young C.R."/>
            <person name="Angers B."/>
            <person name="Qian P.Y."/>
        </authorList>
    </citation>
    <scope>NUCLEOTIDE SEQUENCE</scope>
    <source>
        <strain evidence="2">R07B-5</strain>
    </source>
</reference>
<keyword evidence="3" id="KW-1185">Reference proteome</keyword>
<accession>A0AAD9J2B9</accession>
<evidence type="ECO:0000313" key="2">
    <source>
        <dbReference type="EMBL" id="KAK2144675.1"/>
    </source>
</evidence>
<dbReference type="AlphaFoldDB" id="A0AAD9J2B9"/>
<comment type="caution">
    <text evidence="2">The sequence shown here is derived from an EMBL/GenBank/DDBJ whole genome shotgun (WGS) entry which is preliminary data.</text>
</comment>
<gene>
    <name evidence="2" type="ORF">NP493_4147g00004</name>
</gene>
<proteinExistence type="predicted"/>
<evidence type="ECO:0000256" key="1">
    <source>
        <dbReference type="SAM" id="MobiDB-lite"/>
    </source>
</evidence>
<name>A0AAD9J2B9_RIDPI</name>
<dbReference type="EMBL" id="JAODUO010004135">
    <property type="protein sequence ID" value="KAK2144675.1"/>
    <property type="molecule type" value="Genomic_DNA"/>
</dbReference>
<protein>
    <submittedName>
        <fullName evidence="2">Uncharacterized protein</fullName>
    </submittedName>
</protein>
<sequence>MAVPVESDDRSMTEPGAVISRSSSATRLSDQLLKAAFGIRTPSGGAAVPRLGGCSLLFRGPPNWDVSPCGFQLFPEGIGYHAGDVCARTYTYAVMRAGGVGL</sequence>
<dbReference type="Proteomes" id="UP001209878">
    <property type="component" value="Unassembled WGS sequence"/>
</dbReference>
<evidence type="ECO:0000313" key="3">
    <source>
        <dbReference type="Proteomes" id="UP001209878"/>
    </source>
</evidence>